<keyword evidence="4 8" id="KW-1003">Cell membrane</keyword>
<dbReference type="EMBL" id="PDVP01000015">
    <property type="protein sequence ID" value="PHP65440.1"/>
    <property type="molecule type" value="Genomic_DNA"/>
</dbReference>
<dbReference type="GO" id="GO:0005886">
    <property type="term" value="C:plasma membrane"/>
    <property type="evidence" value="ECO:0007669"/>
    <property type="project" value="UniProtKB-SubCell"/>
</dbReference>
<keyword evidence="10" id="KW-1185">Reference proteome</keyword>
<dbReference type="OrthoDB" id="9795324at2"/>
<keyword evidence="7 8" id="KW-0472">Membrane</keyword>
<feature type="transmembrane region" description="Helical" evidence="8">
    <location>
        <begin position="39"/>
        <end position="64"/>
    </location>
</feature>
<evidence type="ECO:0000313" key="10">
    <source>
        <dbReference type="Proteomes" id="UP000221168"/>
    </source>
</evidence>
<dbReference type="Pfam" id="PF01925">
    <property type="entry name" value="TauE"/>
    <property type="match status" value="1"/>
</dbReference>
<evidence type="ECO:0000256" key="3">
    <source>
        <dbReference type="ARBA" id="ARBA00022448"/>
    </source>
</evidence>
<accession>A0A2G1QJ03</accession>
<sequence>MSAFLGLSQFPPALIVAVFAASLLQSVTGIGFGVIAGPLLLASVGSASAIQASIVLSLLIAVILAPGTLRLVSGSLLRPVFLGICIGTPVGGILFMILSIDALKTLAAITVGTMTVIASGVLSRYPVFEIDTPRRRMAAGAISGVLNTTLAMPGPPIAAYATAIRSDKAIIRATTLVAFLLAYPIAFGMQHLVAGISADLWAIAAPLSLPTIAGVLAGSAIARHVNEQAFKWLTVGFLLASVTALVVS</sequence>
<reference evidence="9 10" key="1">
    <citation type="submission" date="2017-10" db="EMBL/GenBank/DDBJ databases">
        <title>Sedimentibacterium mangrovi gen. nov., sp. nov., a novel member of family Phyllobacteriacea isolated from mangrove sediment.</title>
        <authorList>
            <person name="Liao H."/>
            <person name="Tian Y."/>
        </authorList>
    </citation>
    <scope>NUCLEOTIDE SEQUENCE [LARGE SCALE GENOMIC DNA]</scope>
    <source>
        <strain evidence="9 10">X9-2-2</strain>
    </source>
</reference>
<feature type="transmembrane region" description="Helical" evidence="8">
    <location>
        <begin position="106"/>
        <end position="127"/>
    </location>
</feature>
<keyword evidence="5 8" id="KW-0812">Transmembrane</keyword>
<proteinExistence type="inferred from homology"/>
<feature type="transmembrane region" description="Helical" evidence="8">
    <location>
        <begin position="76"/>
        <end position="100"/>
    </location>
</feature>
<dbReference type="Proteomes" id="UP000221168">
    <property type="component" value="Unassembled WGS sequence"/>
</dbReference>
<protein>
    <recommendedName>
        <fullName evidence="8">Probable membrane transporter protein</fullName>
    </recommendedName>
</protein>
<keyword evidence="6 8" id="KW-1133">Transmembrane helix</keyword>
<evidence type="ECO:0000256" key="2">
    <source>
        <dbReference type="ARBA" id="ARBA00009142"/>
    </source>
</evidence>
<dbReference type="PANTHER" id="PTHR30269:SF37">
    <property type="entry name" value="MEMBRANE TRANSPORTER PROTEIN"/>
    <property type="match status" value="1"/>
</dbReference>
<evidence type="ECO:0000313" key="9">
    <source>
        <dbReference type="EMBL" id="PHP65440.1"/>
    </source>
</evidence>
<feature type="transmembrane region" description="Helical" evidence="8">
    <location>
        <begin position="229"/>
        <end position="247"/>
    </location>
</feature>
<gene>
    <name evidence="9" type="ORF">CSC94_18955</name>
</gene>
<keyword evidence="3" id="KW-0813">Transport</keyword>
<dbReference type="InterPro" id="IPR002781">
    <property type="entry name" value="TM_pro_TauE-like"/>
</dbReference>
<feature type="transmembrane region" description="Helical" evidence="8">
    <location>
        <begin position="169"/>
        <end position="188"/>
    </location>
</feature>
<evidence type="ECO:0000256" key="7">
    <source>
        <dbReference type="ARBA" id="ARBA00023136"/>
    </source>
</evidence>
<name>A0A2G1QJ03_9HYPH</name>
<evidence type="ECO:0000256" key="4">
    <source>
        <dbReference type="ARBA" id="ARBA00022475"/>
    </source>
</evidence>
<dbReference type="RefSeq" id="WP_099307953.1">
    <property type="nucleotide sequence ID" value="NZ_PDVP01000015.1"/>
</dbReference>
<comment type="subcellular location">
    <subcellularLocation>
        <location evidence="1 8">Cell membrane</location>
        <topology evidence="1 8">Multi-pass membrane protein</topology>
    </subcellularLocation>
</comment>
<comment type="caution">
    <text evidence="9">The sequence shown here is derived from an EMBL/GenBank/DDBJ whole genome shotgun (WGS) entry which is preliminary data.</text>
</comment>
<dbReference type="PANTHER" id="PTHR30269">
    <property type="entry name" value="TRANSMEMBRANE PROTEIN YFCA"/>
    <property type="match status" value="1"/>
</dbReference>
<feature type="transmembrane region" description="Helical" evidence="8">
    <location>
        <begin position="200"/>
        <end position="222"/>
    </location>
</feature>
<dbReference type="InterPro" id="IPR052017">
    <property type="entry name" value="TSUP"/>
</dbReference>
<dbReference type="AlphaFoldDB" id="A0A2G1QJ03"/>
<evidence type="ECO:0000256" key="5">
    <source>
        <dbReference type="ARBA" id="ARBA00022692"/>
    </source>
</evidence>
<evidence type="ECO:0000256" key="6">
    <source>
        <dbReference type="ARBA" id="ARBA00022989"/>
    </source>
</evidence>
<organism evidence="9 10">
    <name type="scientific">Zhengella mangrovi</name>
    <dbReference type="NCBI Taxonomy" id="1982044"/>
    <lineage>
        <taxon>Bacteria</taxon>
        <taxon>Pseudomonadati</taxon>
        <taxon>Pseudomonadota</taxon>
        <taxon>Alphaproteobacteria</taxon>
        <taxon>Hyphomicrobiales</taxon>
        <taxon>Notoacmeibacteraceae</taxon>
        <taxon>Zhengella</taxon>
    </lineage>
</organism>
<comment type="similarity">
    <text evidence="2 8">Belongs to the 4-toluene sulfonate uptake permease (TSUP) (TC 2.A.102) family.</text>
</comment>
<evidence type="ECO:0000256" key="1">
    <source>
        <dbReference type="ARBA" id="ARBA00004651"/>
    </source>
</evidence>
<evidence type="ECO:0000256" key="8">
    <source>
        <dbReference type="RuleBase" id="RU363041"/>
    </source>
</evidence>